<comment type="similarity">
    <text evidence="1">Belongs to the F420H(2)-dependent quinone reductase family.</text>
</comment>
<proteinExistence type="inferred from homology"/>
<accession>A0A1M6YJM5</accession>
<sequence length="136" mass="15443">MDIREINRTVITRFRAGEDPEGMHRDRLLLLTTTGRRSGTPHTAPMAFFRHGDTPVVFASNMGAAQHPQWYRNLLADPHVTVELPDETYQGRARTAAGEERARLWAMAVEQYPFLPDHQQKAGEREIPLVVLERAG</sequence>
<dbReference type="PANTHER" id="PTHR39428:SF1">
    <property type="entry name" value="F420H(2)-DEPENDENT QUINONE REDUCTASE RV1261C"/>
    <property type="match status" value="1"/>
</dbReference>
<keyword evidence="4" id="KW-1185">Reference proteome</keyword>
<protein>
    <submittedName>
        <fullName evidence="3">Deazaflavin-dependent oxidoreductase, nitroreductase family</fullName>
    </submittedName>
</protein>
<dbReference type="OrthoDB" id="8225825at2"/>
<evidence type="ECO:0000256" key="2">
    <source>
        <dbReference type="ARBA" id="ARBA00049106"/>
    </source>
</evidence>
<dbReference type="GO" id="GO:0070967">
    <property type="term" value="F:coenzyme F420 binding"/>
    <property type="evidence" value="ECO:0007669"/>
    <property type="project" value="TreeGrafter"/>
</dbReference>
<dbReference type="NCBIfam" id="TIGR00026">
    <property type="entry name" value="hi_GC_TIGR00026"/>
    <property type="match status" value="1"/>
</dbReference>
<dbReference type="STRING" id="1848.SAMN05443637_12061"/>
<dbReference type="Pfam" id="PF04075">
    <property type="entry name" value="F420H2_quin_red"/>
    <property type="match status" value="1"/>
</dbReference>
<organism evidence="3 4">
    <name type="scientific">Pseudonocardia thermophila</name>
    <dbReference type="NCBI Taxonomy" id="1848"/>
    <lineage>
        <taxon>Bacteria</taxon>
        <taxon>Bacillati</taxon>
        <taxon>Actinomycetota</taxon>
        <taxon>Actinomycetes</taxon>
        <taxon>Pseudonocardiales</taxon>
        <taxon>Pseudonocardiaceae</taxon>
        <taxon>Pseudonocardia</taxon>
    </lineage>
</organism>
<dbReference type="PANTHER" id="PTHR39428">
    <property type="entry name" value="F420H(2)-DEPENDENT QUINONE REDUCTASE RV1261C"/>
    <property type="match status" value="1"/>
</dbReference>
<dbReference type="InterPro" id="IPR004378">
    <property type="entry name" value="F420H2_quin_Rdtase"/>
</dbReference>
<reference evidence="3 4" key="1">
    <citation type="submission" date="2016-11" db="EMBL/GenBank/DDBJ databases">
        <authorList>
            <person name="Jaros S."/>
            <person name="Januszkiewicz K."/>
            <person name="Wedrychowicz H."/>
        </authorList>
    </citation>
    <scope>NUCLEOTIDE SEQUENCE [LARGE SCALE GENOMIC DNA]</scope>
    <source>
        <strain evidence="3 4">DSM 43832</strain>
    </source>
</reference>
<dbReference type="SUPFAM" id="SSF50475">
    <property type="entry name" value="FMN-binding split barrel"/>
    <property type="match status" value="1"/>
</dbReference>
<evidence type="ECO:0000313" key="3">
    <source>
        <dbReference type="EMBL" id="SHL18447.1"/>
    </source>
</evidence>
<dbReference type="EMBL" id="FRAP01000020">
    <property type="protein sequence ID" value="SHL18447.1"/>
    <property type="molecule type" value="Genomic_DNA"/>
</dbReference>
<comment type="catalytic activity">
    <reaction evidence="2">
        <text>oxidized coenzyme F420-(gamma-L-Glu)(n) + a quinol + H(+) = reduced coenzyme F420-(gamma-L-Glu)(n) + a quinone</text>
        <dbReference type="Rhea" id="RHEA:39663"/>
        <dbReference type="Rhea" id="RHEA-COMP:12939"/>
        <dbReference type="Rhea" id="RHEA-COMP:14378"/>
        <dbReference type="ChEBI" id="CHEBI:15378"/>
        <dbReference type="ChEBI" id="CHEBI:24646"/>
        <dbReference type="ChEBI" id="CHEBI:132124"/>
        <dbReference type="ChEBI" id="CHEBI:133980"/>
        <dbReference type="ChEBI" id="CHEBI:139511"/>
    </reaction>
</comment>
<gene>
    <name evidence="3" type="ORF">SAMN05443637_12061</name>
</gene>
<dbReference type="Proteomes" id="UP000184363">
    <property type="component" value="Unassembled WGS sequence"/>
</dbReference>
<evidence type="ECO:0000313" key="4">
    <source>
        <dbReference type="Proteomes" id="UP000184363"/>
    </source>
</evidence>
<dbReference type="RefSeq" id="WP_073459446.1">
    <property type="nucleotide sequence ID" value="NZ_FRAP01000020.1"/>
</dbReference>
<dbReference type="AlphaFoldDB" id="A0A1M6YJM5"/>
<evidence type="ECO:0000256" key="1">
    <source>
        <dbReference type="ARBA" id="ARBA00008710"/>
    </source>
</evidence>
<name>A0A1M6YJM5_PSETH</name>
<dbReference type="GO" id="GO:0005886">
    <property type="term" value="C:plasma membrane"/>
    <property type="evidence" value="ECO:0007669"/>
    <property type="project" value="TreeGrafter"/>
</dbReference>
<dbReference type="GO" id="GO:0016491">
    <property type="term" value="F:oxidoreductase activity"/>
    <property type="evidence" value="ECO:0007669"/>
    <property type="project" value="InterPro"/>
</dbReference>
<dbReference type="InterPro" id="IPR012349">
    <property type="entry name" value="Split_barrel_FMN-bd"/>
</dbReference>
<dbReference type="Gene3D" id="2.30.110.10">
    <property type="entry name" value="Electron Transport, Fmn-binding Protein, Chain A"/>
    <property type="match status" value="1"/>
</dbReference>